<evidence type="ECO:0000259" key="2">
    <source>
        <dbReference type="Pfam" id="PF00171"/>
    </source>
</evidence>
<keyword evidence="4" id="KW-1185">Reference proteome</keyword>
<proteinExistence type="predicted"/>
<evidence type="ECO:0000313" key="3">
    <source>
        <dbReference type="EMBL" id="QEC47372.1"/>
    </source>
</evidence>
<dbReference type="Gene3D" id="3.40.605.10">
    <property type="entry name" value="Aldehyde Dehydrogenase, Chain A, domain 1"/>
    <property type="match status" value="1"/>
</dbReference>
<dbReference type="KEGG" id="bsol:FSW04_07105"/>
<feature type="domain" description="Aldehyde dehydrogenase" evidence="2">
    <location>
        <begin position="22"/>
        <end position="255"/>
    </location>
</feature>
<dbReference type="Proteomes" id="UP000321805">
    <property type="component" value="Chromosome"/>
</dbReference>
<dbReference type="GO" id="GO:0016491">
    <property type="term" value="F:oxidoreductase activity"/>
    <property type="evidence" value="ECO:0007669"/>
    <property type="project" value="UniProtKB-KW"/>
</dbReference>
<reference evidence="3 4" key="1">
    <citation type="journal article" date="2018" name="J. Microbiol.">
        <title>Baekduia soli gen. nov., sp. nov., a novel bacterium isolated from the soil of Baekdu Mountain and proposal of a novel family name, Baekduiaceae fam. nov.</title>
        <authorList>
            <person name="An D.S."/>
            <person name="Siddiqi M.Z."/>
            <person name="Kim K.H."/>
            <person name="Yu H.S."/>
            <person name="Im W.T."/>
        </authorList>
    </citation>
    <scope>NUCLEOTIDE SEQUENCE [LARGE SCALE GENOMIC DNA]</scope>
    <source>
        <strain evidence="3 4">BR7-21</strain>
    </source>
</reference>
<dbReference type="SUPFAM" id="SSF53720">
    <property type="entry name" value="ALDH-like"/>
    <property type="match status" value="1"/>
</dbReference>
<evidence type="ECO:0000313" key="4">
    <source>
        <dbReference type="Proteomes" id="UP000321805"/>
    </source>
</evidence>
<dbReference type="InterPro" id="IPR016162">
    <property type="entry name" value="Ald_DH_N"/>
</dbReference>
<gene>
    <name evidence="3" type="ORF">FSW04_07105</name>
</gene>
<evidence type="ECO:0000256" key="1">
    <source>
        <dbReference type="ARBA" id="ARBA00023002"/>
    </source>
</evidence>
<dbReference type="PANTHER" id="PTHR11699">
    <property type="entry name" value="ALDEHYDE DEHYDROGENASE-RELATED"/>
    <property type="match status" value="1"/>
</dbReference>
<keyword evidence="1" id="KW-0560">Oxidoreductase</keyword>
<dbReference type="InterPro" id="IPR015590">
    <property type="entry name" value="Aldehyde_DH_dom"/>
</dbReference>
<protein>
    <submittedName>
        <fullName evidence="3">Aldehyde dehydrogenase family protein</fullName>
    </submittedName>
</protein>
<organism evidence="3 4">
    <name type="scientific">Baekduia soli</name>
    <dbReference type="NCBI Taxonomy" id="496014"/>
    <lineage>
        <taxon>Bacteria</taxon>
        <taxon>Bacillati</taxon>
        <taxon>Actinomycetota</taxon>
        <taxon>Thermoleophilia</taxon>
        <taxon>Solirubrobacterales</taxon>
        <taxon>Baekduiaceae</taxon>
        <taxon>Baekduia</taxon>
    </lineage>
</organism>
<name>A0A5B8U364_9ACTN</name>
<dbReference type="InterPro" id="IPR016161">
    <property type="entry name" value="Ald_DH/histidinol_DH"/>
</dbReference>
<dbReference type="Pfam" id="PF00171">
    <property type="entry name" value="Aldedh"/>
    <property type="match status" value="1"/>
</dbReference>
<accession>A0A5B8U364</accession>
<sequence>MTRRAVVAKTYKLYLGGAFARSESGRSDTATDHAGEHVANVPRGSRKDVRDAVKAARGGAGRWAAATAYNRGQVLYRLAEALESRSEELVRAAVAQQDVAAAAARAEVGAAVDTLVHYAGWTDKLAAVLGGINPVAAPYLSFSAPEATGVVAVLAPDAPDLLGLVREIAPALAAGNAVVAVVSRRWPLRPLDLGEIAGVSDVPAGVLNLLTGRLDELVEPLCGHRDVNAIVDATGRADLAATVDTLAADTVKRVLRPAAGDGIGDGALGRLEALTELKTAWHPIGA</sequence>
<dbReference type="OrthoDB" id="188583at2"/>
<dbReference type="AlphaFoldDB" id="A0A5B8U364"/>
<dbReference type="EMBL" id="CP042430">
    <property type="protein sequence ID" value="QEC47372.1"/>
    <property type="molecule type" value="Genomic_DNA"/>
</dbReference>
<dbReference type="RefSeq" id="WP_146917757.1">
    <property type="nucleotide sequence ID" value="NZ_CP042430.1"/>
</dbReference>